<dbReference type="PANTHER" id="PTHR34615:SF1">
    <property type="entry name" value="PX DOMAIN-CONTAINING PROTEIN"/>
    <property type="match status" value="1"/>
</dbReference>
<dbReference type="InterPro" id="IPR027806">
    <property type="entry name" value="HARBI1_dom"/>
</dbReference>
<sequence>MPYSVLQDPLLLDALTWREIEDIYFLASELEQPEPPCYTSQYGLLDIASIRRMKFVELFRFGRDEIDELRTLLRVPDEVVSAQRVTVTGMEALCMTLRRLAYPNRQCELEMQFGRHGTVISSVVNKVLAHIEYYFAHLLSDMTSHQWMNPSRLQEFAEAVHARRAPLRSCWGFIDGTARRICRPTVDQQEYFSGHKRCHVVKYQAVMCANGIICQLDRPYKGRRHDAGILKESRLYENLEKVAQGQRLVIYGDPAYPLKPLLMKPYGGGSLQPHEARFNRRMSTVRQAVEWGFGKVAGEFAFVDFHKNQKFSLQHVRFLLSSKRPTFFSQDLQDLGPGTLLFSALLGPDAAFLSTLLGPDALFFTPLFRPDAALFCLSVRPHSSLLHSIPHFVVVPRLLKGKEPFLVGITPSGLICILASTPLQILHHHHILPSPSCTKYH</sequence>
<protein>
    <recommendedName>
        <fullName evidence="3">DDE Tnp4 domain-containing protein</fullName>
    </recommendedName>
</protein>
<keyword evidence="2" id="KW-0479">Metal-binding</keyword>
<dbReference type="EMBL" id="JABSTR010000004">
    <property type="protein sequence ID" value="KAH9367072.1"/>
    <property type="molecule type" value="Genomic_DNA"/>
</dbReference>
<dbReference type="PANTHER" id="PTHR34615">
    <property type="entry name" value="PX DOMAIN-CONTAINING PROTEIN"/>
    <property type="match status" value="1"/>
</dbReference>
<evidence type="ECO:0000259" key="3">
    <source>
        <dbReference type="Pfam" id="PF13359"/>
    </source>
</evidence>
<evidence type="ECO:0000256" key="2">
    <source>
        <dbReference type="ARBA" id="ARBA00022723"/>
    </source>
</evidence>
<dbReference type="AlphaFoldDB" id="A0A9J6FXH2"/>
<dbReference type="OMA" id="CELEMQF"/>
<organism evidence="4 5">
    <name type="scientific">Haemaphysalis longicornis</name>
    <name type="common">Bush tick</name>
    <dbReference type="NCBI Taxonomy" id="44386"/>
    <lineage>
        <taxon>Eukaryota</taxon>
        <taxon>Metazoa</taxon>
        <taxon>Ecdysozoa</taxon>
        <taxon>Arthropoda</taxon>
        <taxon>Chelicerata</taxon>
        <taxon>Arachnida</taxon>
        <taxon>Acari</taxon>
        <taxon>Parasitiformes</taxon>
        <taxon>Ixodida</taxon>
        <taxon>Ixodoidea</taxon>
        <taxon>Ixodidae</taxon>
        <taxon>Haemaphysalinae</taxon>
        <taxon>Haemaphysalis</taxon>
    </lineage>
</organism>
<evidence type="ECO:0000313" key="5">
    <source>
        <dbReference type="Proteomes" id="UP000821853"/>
    </source>
</evidence>
<evidence type="ECO:0000313" key="4">
    <source>
        <dbReference type="EMBL" id="KAH9367072.1"/>
    </source>
</evidence>
<proteinExistence type="predicted"/>
<reference evidence="4 5" key="1">
    <citation type="journal article" date="2020" name="Cell">
        <title>Large-Scale Comparative Analyses of Tick Genomes Elucidate Their Genetic Diversity and Vector Capacities.</title>
        <authorList>
            <consortium name="Tick Genome and Microbiome Consortium (TIGMIC)"/>
            <person name="Jia N."/>
            <person name="Wang J."/>
            <person name="Shi W."/>
            <person name="Du L."/>
            <person name="Sun Y."/>
            <person name="Zhan W."/>
            <person name="Jiang J.F."/>
            <person name="Wang Q."/>
            <person name="Zhang B."/>
            <person name="Ji P."/>
            <person name="Bell-Sakyi L."/>
            <person name="Cui X.M."/>
            <person name="Yuan T.T."/>
            <person name="Jiang B.G."/>
            <person name="Yang W.F."/>
            <person name="Lam T.T."/>
            <person name="Chang Q.C."/>
            <person name="Ding S.J."/>
            <person name="Wang X.J."/>
            <person name="Zhu J.G."/>
            <person name="Ruan X.D."/>
            <person name="Zhao L."/>
            <person name="Wei J.T."/>
            <person name="Ye R.Z."/>
            <person name="Que T.C."/>
            <person name="Du C.H."/>
            <person name="Zhou Y.H."/>
            <person name="Cheng J.X."/>
            <person name="Dai P.F."/>
            <person name="Guo W.B."/>
            <person name="Han X.H."/>
            <person name="Huang E.J."/>
            <person name="Li L.F."/>
            <person name="Wei W."/>
            <person name="Gao Y.C."/>
            <person name="Liu J.Z."/>
            <person name="Shao H.Z."/>
            <person name="Wang X."/>
            <person name="Wang C.C."/>
            <person name="Yang T.C."/>
            <person name="Huo Q.B."/>
            <person name="Li W."/>
            <person name="Chen H.Y."/>
            <person name="Chen S.E."/>
            <person name="Zhou L.G."/>
            <person name="Ni X.B."/>
            <person name="Tian J.H."/>
            <person name="Sheng Y."/>
            <person name="Liu T."/>
            <person name="Pan Y.S."/>
            <person name="Xia L.Y."/>
            <person name="Li J."/>
            <person name="Zhao F."/>
            <person name="Cao W.C."/>
        </authorList>
    </citation>
    <scope>NUCLEOTIDE SEQUENCE [LARGE SCALE GENOMIC DNA]</scope>
    <source>
        <strain evidence="4">HaeL-2018</strain>
    </source>
</reference>
<dbReference type="Proteomes" id="UP000821853">
    <property type="component" value="Chromosome 2"/>
</dbReference>
<dbReference type="OrthoDB" id="6483564at2759"/>
<dbReference type="GO" id="GO:0046872">
    <property type="term" value="F:metal ion binding"/>
    <property type="evidence" value="ECO:0007669"/>
    <property type="project" value="UniProtKB-KW"/>
</dbReference>
<comment type="cofactor">
    <cofactor evidence="1">
        <name>a divalent metal cation</name>
        <dbReference type="ChEBI" id="CHEBI:60240"/>
    </cofactor>
</comment>
<name>A0A9J6FXH2_HAELO</name>
<evidence type="ECO:0000256" key="1">
    <source>
        <dbReference type="ARBA" id="ARBA00001968"/>
    </source>
</evidence>
<dbReference type="Pfam" id="PF13359">
    <property type="entry name" value="DDE_Tnp_4"/>
    <property type="match status" value="1"/>
</dbReference>
<gene>
    <name evidence="4" type="ORF">HPB48_021131</name>
</gene>
<accession>A0A9J6FXH2</accession>
<comment type="caution">
    <text evidence="4">The sequence shown here is derived from an EMBL/GenBank/DDBJ whole genome shotgun (WGS) entry which is preliminary data.</text>
</comment>
<dbReference type="VEuPathDB" id="VectorBase:HLOH_057637"/>
<keyword evidence="5" id="KW-1185">Reference proteome</keyword>
<feature type="domain" description="DDE Tnp4" evidence="3">
    <location>
        <begin position="174"/>
        <end position="306"/>
    </location>
</feature>